<dbReference type="EC" id="2.3.2.27" evidence="5"/>
<evidence type="ECO:0000256" key="2">
    <source>
        <dbReference type="ARBA" id="ARBA00004123"/>
    </source>
</evidence>
<evidence type="ECO:0000256" key="16">
    <source>
        <dbReference type="PROSITE-ProRule" id="PRU00175"/>
    </source>
</evidence>
<dbReference type="SUPFAM" id="SSF57850">
    <property type="entry name" value="RING/U-box"/>
    <property type="match status" value="1"/>
</dbReference>
<keyword evidence="12" id="KW-0238">DNA-binding</keyword>
<feature type="region of interest" description="Disordered" evidence="17">
    <location>
        <begin position="451"/>
        <end position="516"/>
    </location>
</feature>
<keyword evidence="14" id="KW-0539">Nucleus</keyword>
<feature type="domain" description="SAP" evidence="19">
    <location>
        <begin position="296"/>
        <end position="330"/>
    </location>
</feature>
<evidence type="ECO:0000256" key="1">
    <source>
        <dbReference type="ARBA" id="ARBA00000900"/>
    </source>
</evidence>
<dbReference type="PROSITE" id="PS50800">
    <property type="entry name" value="SAP"/>
    <property type="match status" value="1"/>
</dbReference>
<dbReference type="InterPro" id="IPR001841">
    <property type="entry name" value="Znf_RING"/>
</dbReference>
<evidence type="ECO:0000256" key="3">
    <source>
        <dbReference type="ARBA" id="ARBA00004906"/>
    </source>
</evidence>
<dbReference type="SMART" id="SM00734">
    <property type="entry name" value="ZnF_Rad18"/>
    <property type="match status" value="1"/>
</dbReference>
<dbReference type="GO" id="GO:0003697">
    <property type="term" value="F:single-stranded DNA binding"/>
    <property type="evidence" value="ECO:0007669"/>
    <property type="project" value="InterPro"/>
</dbReference>
<evidence type="ECO:0000256" key="4">
    <source>
        <dbReference type="ARBA" id="ARBA00009506"/>
    </source>
</evidence>
<dbReference type="PROSITE" id="PS50089">
    <property type="entry name" value="ZF_RING_2"/>
    <property type="match status" value="1"/>
</dbReference>
<dbReference type="GO" id="GO:0097505">
    <property type="term" value="C:Rad6-Rad18 complex"/>
    <property type="evidence" value="ECO:0007669"/>
    <property type="project" value="TreeGrafter"/>
</dbReference>
<dbReference type="GO" id="GO:0006281">
    <property type="term" value="P:DNA repair"/>
    <property type="evidence" value="ECO:0007669"/>
    <property type="project" value="UniProtKB-KW"/>
</dbReference>
<keyword evidence="9 16" id="KW-0863">Zinc-finger</keyword>
<comment type="catalytic activity">
    <reaction evidence="1">
        <text>S-ubiquitinyl-[E2 ubiquitin-conjugating enzyme]-L-cysteine + [acceptor protein]-L-lysine = [E2 ubiquitin-conjugating enzyme]-L-cysteine + N(6)-ubiquitinyl-[acceptor protein]-L-lysine.</text>
        <dbReference type="EC" id="2.3.2.27"/>
    </reaction>
</comment>
<keyword evidence="7" id="KW-0479">Metal-binding</keyword>
<dbReference type="GO" id="GO:0008270">
    <property type="term" value="F:zinc ion binding"/>
    <property type="evidence" value="ECO:0007669"/>
    <property type="project" value="UniProtKB-KW"/>
</dbReference>
<evidence type="ECO:0000313" key="21">
    <source>
        <dbReference type="Proteomes" id="UP001174909"/>
    </source>
</evidence>
<dbReference type="GO" id="GO:0006513">
    <property type="term" value="P:protein monoubiquitination"/>
    <property type="evidence" value="ECO:0007669"/>
    <property type="project" value="InterPro"/>
</dbReference>
<dbReference type="Gene3D" id="3.30.160.60">
    <property type="entry name" value="Classic Zinc Finger"/>
    <property type="match status" value="1"/>
</dbReference>
<accession>A0AA35X0Y0</accession>
<dbReference type="InterPro" id="IPR018957">
    <property type="entry name" value="Znf_C3HC4_RING-type"/>
</dbReference>
<dbReference type="GO" id="GO:0005634">
    <property type="term" value="C:nucleus"/>
    <property type="evidence" value="ECO:0007669"/>
    <property type="project" value="UniProtKB-SubCell"/>
</dbReference>
<feature type="domain" description="RING-type" evidence="18">
    <location>
        <begin position="6"/>
        <end position="29"/>
    </location>
</feature>
<dbReference type="InterPro" id="IPR013083">
    <property type="entry name" value="Znf_RING/FYVE/PHD"/>
</dbReference>
<dbReference type="GO" id="GO:0006301">
    <property type="term" value="P:DNA damage tolerance"/>
    <property type="evidence" value="ECO:0007669"/>
    <property type="project" value="InterPro"/>
</dbReference>
<keyword evidence="10" id="KW-0833">Ubl conjugation pathway</keyword>
<feature type="region of interest" description="Disordered" evidence="17">
    <location>
        <begin position="127"/>
        <end position="236"/>
    </location>
</feature>
<evidence type="ECO:0000256" key="6">
    <source>
        <dbReference type="ARBA" id="ARBA00022679"/>
    </source>
</evidence>
<feature type="compositionally biased region" description="Basic residues" evidence="17">
    <location>
        <begin position="187"/>
        <end position="197"/>
    </location>
</feature>
<keyword evidence="11" id="KW-0862">Zinc</keyword>
<dbReference type="GO" id="GO:0061630">
    <property type="term" value="F:ubiquitin protein ligase activity"/>
    <property type="evidence" value="ECO:0007669"/>
    <property type="project" value="UniProtKB-EC"/>
</dbReference>
<evidence type="ECO:0000256" key="17">
    <source>
        <dbReference type="SAM" id="MobiDB-lite"/>
    </source>
</evidence>
<keyword evidence="6" id="KW-0808">Transferase</keyword>
<evidence type="ECO:0000256" key="15">
    <source>
        <dbReference type="ARBA" id="ARBA00031783"/>
    </source>
</evidence>
<dbReference type="PROSITE" id="PS00518">
    <property type="entry name" value="ZF_RING_1"/>
    <property type="match status" value="1"/>
</dbReference>
<dbReference type="InterPro" id="IPR003034">
    <property type="entry name" value="SAP_dom"/>
</dbReference>
<feature type="compositionally biased region" description="Low complexity" evidence="17">
    <location>
        <begin position="503"/>
        <end position="516"/>
    </location>
</feature>
<feature type="region of interest" description="Disordered" evidence="17">
    <location>
        <begin position="355"/>
        <end position="392"/>
    </location>
</feature>
<keyword evidence="21" id="KW-1185">Reference proteome</keyword>
<evidence type="ECO:0000256" key="10">
    <source>
        <dbReference type="ARBA" id="ARBA00022786"/>
    </source>
</evidence>
<comment type="subcellular location">
    <subcellularLocation>
        <location evidence="2">Nucleus</location>
    </subcellularLocation>
</comment>
<keyword evidence="8" id="KW-0227">DNA damage</keyword>
<protein>
    <recommendedName>
        <fullName evidence="5">RING-type E3 ubiquitin transferase</fullName>
        <ecNumber evidence="5">2.3.2.27</ecNumber>
    </recommendedName>
    <alternativeName>
        <fullName evidence="15">RING-type E3 ubiquitin transferase RAD18</fullName>
    </alternativeName>
</protein>
<dbReference type="PANTHER" id="PTHR14134:SF2">
    <property type="entry name" value="E3 UBIQUITIN-PROTEIN LIGASE RAD18"/>
    <property type="match status" value="1"/>
</dbReference>
<gene>
    <name evidence="20" type="ORF">GBAR_LOCUS22942</name>
</gene>
<evidence type="ECO:0000256" key="13">
    <source>
        <dbReference type="ARBA" id="ARBA00023204"/>
    </source>
</evidence>
<evidence type="ECO:0000313" key="20">
    <source>
        <dbReference type="EMBL" id="CAI8041258.1"/>
    </source>
</evidence>
<dbReference type="Pfam" id="PF00097">
    <property type="entry name" value="zf-C3HC4"/>
    <property type="match status" value="1"/>
</dbReference>
<evidence type="ECO:0000259" key="19">
    <source>
        <dbReference type="PROSITE" id="PS50800"/>
    </source>
</evidence>
<evidence type="ECO:0000259" key="18">
    <source>
        <dbReference type="PROSITE" id="PS50089"/>
    </source>
</evidence>
<dbReference type="Pfam" id="PF02037">
    <property type="entry name" value="SAP"/>
    <property type="match status" value="1"/>
</dbReference>
<dbReference type="AlphaFoldDB" id="A0AA35X0Y0"/>
<dbReference type="InterPro" id="IPR017907">
    <property type="entry name" value="Znf_RING_CS"/>
</dbReference>
<feature type="region of interest" description="Disordered" evidence="17">
    <location>
        <begin position="533"/>
        <end position="556"/>
    </location>
</feature>
<evidence type="ECO:0000256" key="12">
    <source>
        <dbReference type="ARBA" id="ARBA00023125"/>
    </source>
</evidence>
<evidence type="ECO:0000256" key="8">
    <source>
        <dbReference type="ARBA" id="ARBA00022763"/>
    </source>
</evidence>
<comment type="similarity">
    <text evidence="4">Belongs to the RAD18 family.</text>
</comment>
<feature type="compositionally biased region" description="Low complexity" evidence="17">
    <location>
        <begin position="535"/>
        <end position="549"/>
    </location>
</feature>
<keyword evidence="13" id="KW-0234">DNA repair</keyword>
<feature type="compositionally biased region" description="Basic and acidic residues" evidence="17">
    <location>
        <begin position="375"/>
        <end position="392"/>
    </location>
</feature>
<sequence length="556" mass="62593">MMFPQCSHNFCSLCIRRYLSGGKTKCPMCAKCVTEGDLKKNRLVDQLVEHFKSSREALLSLVQSRGDHRAKETAKKKEGVKKNYQETSSLPMANTRCGHHGKRRLYSVPEAPDLPDSEAFVDDIISSSAAVSRREDGEEGRREDGDSSDTADVAQSPSFLSPWQPGDVRERKRPQLFGDLGEIGEMRKKRGKGKLRHFSTSSTPSRLHNDITPSTSSPLPLPSPLPNHSPSLNHNSSIASLKTEHSPCSDKAACPVCDQLVLVCFINRHLDGCLRNPDSSNSQTQRKYAKIPRLVYQIMKDRQLKSKLKEHHLPTHGDRQVLIGRLKEFILRFNAQCDSLNPRPPKEVAMEIEQEERMRQASSKQTQQSPQVTRGKREMTVEEIEKEKTDYEERHKDQFSKLIVQARDQMRETERYCERHKELLVTEVGKEKMEERGKDWSNQVSDLCCDTADEDGGVLAKASPDPDLTPLASSYRSSHSVPESPPHSDGGSALLRGKRSRQSTPSPTLSLSPSPTLSLVEWSDEEFIPNVAHYRTPSSSSCSRSLTRTASKRPRR</sequence>
<reference evidence="20" key="1">
    <citation type="submission" date="2023-03" db="EMBL/GenBank/DDBJ databases">
        <authorList>
            <person name="Steffen K."/>
            <person name="Cardenas P."/>
        </authorList>
    </citation>
    <scope>NUCLEOTIDE SEQUENCE</scope>
</reference>
<feature type="compositionally biased region" description="Basic and acidic residues" evidence="17">
    <location>
        <begin position="68"/>
        <end position="84"/>
    </location>
</feature>
<evidence type="ECO:0000256" key="5">
    <source>
        <dbReference type="ARBA" id="ARBA00012483"/>
    </source>
</evidence>
<dbReference type="PANTHER" id="PTHR14134">
    <property type="entry name" value="E3 UBIQUITIN-PROTEIN LIGASE RAD18"/>
    <property type="match status" value="1"/>
</dbReference>
<dbReference type="EMBL" id="CASHTH010003176">
    <property type="protein sequence ID" value="CAI8041258.1"/>
    <property type="molecule type" value="Genomic_DNA"/>
</dbReference>
<dbReference type="SMART" id="SM00513">
    <property type="entry name" value="SAP"/>
    <property type="match status" value="1"/>
</dbReference>
<proteinExistence type="inferred from homology"/>
<comment type="pathway">
    <text evidence="3">Protein modification; protein ubiquitination.</text>
</comment>
<evidence type="ECO:0000256" key="9">
    <source>
        <dbReference type="ARBA" id="ARBA00022771"/>
    </source>
</evidence>
<organism evidence="20 21">
    <name type="scientific">Geodia barretti</name>
    <name type="common">Barrett's horny sponge</name>
    <dbReference type="NCBI Taxonomy" id="519541"/>
    <lineage>
        <taxon>Eukaryota</taxon>
        <taxon>Metazoa</taxon>
        <taxon>Porifera</taxon>
        <taxon>Demospongiae</taxon>
        <taxon>Heteroscleromorpha</taxon>
        <taxon>Tetractinellida</taxon>
        <taxon>Astrophorina</taxon>
        <taxon>Geodiidae</taxon>
        <taxon>Geodia</taxon>
    </lineage>
</organism>
<feature type="compositionally biased region" description="Polar residues" evidence="17">
    <location>
        <begin position="360"/>
        <end position="372"/>
    </location>
</feature>
<evidence type="ECO:0000256" key="11">
    <source>
        <dbReference type="ARBA" id="ARBA00022833"/>
    </source>
</evidence>
<dbReference type="InterPro" id="IPR039577">
    <property type="entry name" value="Rad18"/>
</dbReference>
<comment type="caution">
    <text evidence="20">The sequence shown here is derived from an EMBL/GenBank/DDBJ whole genome shotgun (WGS) entry which is preliminary data.</text>
</comment>
<feature type="region of interest" description="Disordered" evidence="17">
    <location>
        <begin position="68"/>
        <end position="98"/>
    </location>
</feature>
<name>A0AA35X0Y0_GEOBA</name>
<dbReference type="InterPro" id="IPR006642">
    <property type="entry name" value="Rad18_UBZ4"/>
</dbReference>
<dbReference type="Gene3D" id="3.30.40.10">
    <property type="entry name" value="Zinc/RING finger domain, C3HC4 (zinc finger)"/>
    <property type="match status" value="1"/>
</dbReference>
<dbReference type="Proteomes" id="UP001174909">
    <property type="component" value="Unassembled WGS sequence"/>
</dbReference>
<evidence type="ECO:0000256" key="14">
    <source>
        <dbReference type="ARBA" id="ARBA00023242"/>
    </source>
</evidence>
<feature type="compositionally biased region" description="Basic and acidic residues" evidence="17">
    <location>
        <begin position="132"/>
        <end position="145"/>
    </location>
</feature>
<evidence type="ECO:0000256" key="7">
    <source>
        <dbReference type="ARBA" id="ARBA00022723"/>
    </source>
</evidence>